<dbReference type="CDD" id="cd09992">
    <property type="entry name" value="HDAC_classII"/>
    <property type="match status" value="1"/>
</dbReference>
<reference evidence="3" key="2">
    <citation type="journal article" date="2021" name="Microbiome">
        <title>Successional dynamics and alternative stable states in a saline activated sludge microbial community over 9 years.</title>
        <authorList>
            <person name="Wang Y."/>
            <person name="Ye J."/>
            <person name="Ju F."/>
            <person name="Liu L."/>
            <person name="Boyd J.A."/>
            <person name="Deng Y."/>
            <person name="Parks D.H."/>
            <person name="Jiang X."/>
            <person name="Yin X."/>
            <person name="Woodcroft B.J."/>
            <person name="Tyson G.W."/>
            <person name="Hugenholtz P."/>
            <person name="Polz M.F."/>
            <person name="Zhang T."/>
        </authorList>
    </citation>
    <scope>NUCLEOTIDE SEQUENCE</scope>
    <source>
        <strain evidence="3">HKST-UBA01</strain>
    </source>
</reference>
<protein>
    <submittedName>
        <fullName evidence="3">Histone deacetylase</fullName>
    </submittedName>
</protein>
<comment type="similarity">
    <text evidence="1">Belongs to the histone deacetylase family.</text>
</comment>
<comment type="caution">
    <text evidence="3">The sequence shown here is derived from an EMBL/GenBank/DDBJ whole genome shotgun (WGS) entry which is preliminary data.</text>
</comment>
<sequence>MSEETSSTDKPVVIFRHDLFLEHVAGPGHPENPGRLQAIYAHLDAHPLSGTATCTPREATVRELERVHGGRYVQTVAATAGQARVALDPDTSTSPKSYEAALAAAGAAIEATERVVQGDARGAFALVRPPGHHAEPSAAMGFCLFNNVAVAAAHAVSELGCRRVLVLDPDVHHGNGTQRAFYERNDVLYVSSHAYPFYPGSGWFDEVGIGVGAGHTVNLPMPPGMGDTDFLHVYERIVEPIVDEYRPDLILVSAGYDTWQYDPIGPMRMSTEGFRHLFGLFTRWSDRHCPGRIVLSLEGGYDPAGLIVGVRTSLEAMLGVSSTGPESDLGVLGLADSVSPYGSSETPAVSPSARAVAENARLALAPFWSGLRTATAEGTSA</sequence>
<evidence type="ECO:0000256" key="1">
    <source>
        <dbReference type="ARBA" id="ARBA00005947"/>
    </source>
</evidence>
<name>A0A956LYW8_UNCEI</name>
<dbReference type="SUPFAM" id="SSF52768">
    <property type="entry name" value="Arginase/deacetylase"/>
    <property type="match status" value="1"/>
</dbReference>
<evidence type="ECO:0000313" key="3">
    <source>
        <dbReference type="EMBL" id="MCA9726651.1"/>
    </source>
</evidence>
<feature type="domain" description="Histone deacetylase" evidence="2">
    <location>
        <begin position="29"/>
        <end position="314"/>
    </location>
</feature>
<gene>
    <name evidence="3" type="ORF">KC729_03145</name>
</gene>
<reference evidence="3" key="1">
    <citation type="submission" date="2020-04" db="EMBL/GenBank/DDBJ databases">
        <authorList>
            <person name="Zhang T."/>
        </authorList>
    </citation>
    <scope>NUCLEOTIDE SEQUENCE</scope>
    <source>
        <strain evidence="3">HKST-UBA01</strain>
    </source>
</reference>
<dbReference type="InterPro" id="IPR023801">
    <property type="entry name" value="His_deacetylse_dom"/>
</dbReference>
<evidence type="ECO:0000259" key="2">
    <source>
        <dbReference type="Pfam" id="PF00850"/>
    </source>
</evidence>
<dbReference type="InterPro" id="IPR023696">
    <property type="entry name" value="Ureohydrolase_dom_sf"/>
</dbReference>
<dbReference type="PANTHER" id="PTHR10625">
    <property type="entry name" value="HISTONE DEACETYLASE HDAC1-RELATED"/>
    <property type="match status" value="1"/>
</dbReference>
<dbReference type="GO" id="GO:0004407">
    <property type="term" value="F:histone deacetylase activity"/>
    <property type="evidence" value="ECO:0007669"/>
    <property type="project" value="TreeGrafter"/>
</dbReference>
<dbReference type="Pfam" id="PF00850">
    <property type="entry name" value="Hist_deacetyl"/>
    <property type="match status" value="1"/>
</dbReference>
<dbReference type="InterPro" id="IPR037138">
    <property type="entry name" value="His_deacetylse_dom_sf"/>
</dbReference>
<accession>A0A956LYW8</accession>
<dbReference type="EMBL" id="JAGQHR010000052">
    <property type="protein sequence ID" value="MCA9726651.1"/>
    <property type="molecule type" value="Genomic_DNA"/>
</dbReference>
<proteinExistence type="inferred from homology"/>
<dbReference type="Gene3D" id="3.40.800.20">
    <property type="entry name" value="Histone deacetylase domain"/>
    <property type="match status" value="1"/>
</dbReference>
<organism evidence="3 4">
    <name type="scientific">Eiseniibacteriota bacterium</name>
    <dbReference type="NCBI Taxonomy" id="2212470"/>
    <lineage>
        <taxon>Bacteria</taxon>
        <taxon>Candidatus Eiseniibacteriota</taxon>
    </lineage>
</organism>
<dbReference type="AlphaFoldDB" id="A0A956LYW8"/>
<dbReference type="Proteomes" id="UP000697710">
    <property type="component" value="Unassembled WGS sequence"/>
</dbReference>
<dbReference type="PRINTS" id="PR01270">
    <property type="entry name" value="HDASUPER"/>
</dbReference>
<evidence type="ECO:0000313" key="4">
    <source>
        <dbReference type="Proteomes" id="UP000697710"/>
    </source>
</evidence>
<dbReference type="GO" id="GO:0040029">
    <property type="term" value="P:epigenetic regulation of gene expression"/>
    <property type="evidence" value="ECO:0007669"/>
    <property type="project" value="TreeGrafter"/>
</dbReference>
<dbReference type="InterPro" id="IPR000286">
    <property type="entry name" value="HDACs"/>
</dbReference>